<evidence type="ECO:0000256" key="2">
    <source>
        <dbReference type="ARBA" id="ARBA00022679"/>
    </source>
</evidence>
<dbReference type="Gene3D" id="2.40.440.10">
    <property type="entry name" value="L,D-transpeptidase catalytic domain-like"/>
    <property type="match status" value="1"/>
</dbReference>
<evidence type="ECO:0000256" key="6">
    <source>
        <dbReference type="PROSITE-ProRule" id="PRU01373"/>
    </source>
</evidence>
<dbReference type="Pfam" id="PF03734">
    <property type="entry name" value="YkuD"/>
    <property type="match status" value="1"/>
</dbReference>
<proteinExistence type="predicted"/>
<accession>A0A0R2QDD3</accession>
<dbReference type="AlphaFoldDB" id="A0A0R2QDD3"/>
<protein>
    <recommendedName>
        <fullName evidence="8">L,D-TPase catalytic domain-containing protein</fullName>
    </recommendedName>
</protein>
<sequence length="254" mass="27559">MTACSHPERNLLDEYADSSTTNAVRQEEAATPTSVNAQTTDDLPFNIAEEDRPGLSFVAEATVSTVSVYPTDLLTEPAFEFKNPISSGGPLVFLVENLNDLQTLEVLLPTRPNGSFGWINGNQVRLTRHNYAIKVWLNDFVLAVTHREQTIFETTVGVARENAPTPLGRYYTTELLRPPSPNSVYGAYAYGLSGFSDTFDTLAGGPGQLGIHGTNDPKTLGTNVSSGCVRLHNDDITYLAESIQLPLGVPVDII</sequence>
<dbReference type="Proteomes" id="UP000051017">
    <property type="component" value="Unassembled WGS sequence"/>
</dbReference>
<feature type="active site" description="Proton donor/acceptor" evidence="6">
    <location>
        <position position="212"/>
    </location>
</feature>
<evidence type="ECO:0000313" key="10">
    <source>
        <dbReference type="Proteomes" id="UP000051017"/>
    </source>
</evidence>
<evidence type="ECO:0000313" key="9">
    <source>
        <dbReference type="EMBL" id="KRO48337.1"/>
    </source>
</evidence>
<evidence type="ECO:0000256" key="1">
    <source>
        <dbReference type="ARBA" id="ARBA00004752"/>
    </source>
</evidence>
<dbReference type="UniPathway" id="UPA00219"/>
<dbReference type="InterPro" id="IPR005490">
    <property type="entry name" value="LD_TPept_cat_dom"/>
</dbReference>
<dbReference type="InterPro" id="IPR050979">
    <property type="entry name" value="LD-transpeptidase"/>
</dbReference>
<dbReference type="PANTHER" id="PTHR30582">
    <property type="entry name" value="L,D-TRANSPEPTIDASE"/>
    <property type="match status" value="1"/>
</dbReference>
<dbReference type="SUPFAM" id="SSF141523">
    <property type="entry name" value="L,D-transpeptidase catalytic domain-like"/>
    <property type="match status" value="1"/>
</dbReference>
<evidence type="ECO:0000256" key="5">
    <source>
        <dbReference type="ARBA" id="ARBA00023316"/>
    </source>
</evidence>
<dbReference type="GO" id="GO:0018104">
    <property type="term" value="P:peptidoglycan-protein cross-linking"/>
    <property type="evidence" value="ECO:0007669"/>
    <property type="project" value="TreeGrafter"/>
</dbReference>
<dbReference type="GO" id="GO:0016740">
    <property type="term" value="F:transferase activity"/>
    <property type="evidence" value="ECO:0007669"/>
    <property type="project" value="UniProtKB-KW"/>
</dbReference>
<keyword evidence="4 6" id="KW-0573">Peptidoglycan synthesis</keyword>
<feature type="active site" description="Nucleophile" evidence="6">
    <location>
        <position position="228"/>
    </location>
</feature>
<dbReference type="GO" id="GO:0071972">
    <property type="term" value="F:peptidoglycan L,D-transpeptidase activity"/>
    <property type="evidence" value="ECO:0007669"/>
    <property type="project" value="TreeGrafter"/>
</dbReference>
<name>A0A0R2QDD3_9ACTN</name>
<comment type="pathway">
    <text evidence="1 6">Cell wall biogenesis; peptidoglycan biosynthesis.</text>
</comment>
<reference evidence="9 10" key="1">
    <citation type="submission" date="2015-10" db="EMBL/GenBank/DDBJ databases">
        <title>Metagenome-Assembled Genomes uncover a global brackish microbiome.</title>
        <authorList>
            <person name="Hugerth L.W."/>
            <person name="Larsson J."/>
            <person name="Alneberg J."/>
            <person name="Lindh M.V."/>
            <person name="Legrand C."/>
            <person name="Pinhassi J."/>
            <person name="Andersson A.F."/>
        </authorList>
    </citation>
    <scope>NUCLEOTIDE SEQUENCE [LARGE SCALE GENOMIC DNA]</scope>
    <source>
        <strain evidence="9">BACL6 MAG-120924-bin43</strain>
    </source>
</reference>
<evidence type="ECO:0000259" key="8">
    <source>
        <dbReference type="PROSITE" id="PS52029"/>
    </source>
</evidence>
<comment type="caution">
    <text evidence="9">The sequence shown here is derived from an EMBL/GenBank/DDBJ whole genome shotgun (WGS) entry which is preliminary data.</text>
</comment>
<feature type="region of interest" description="Disordered" evidence="7">
    <location>
        <begin position="18"/>
        <end position="39"/>
    </location>
</feature>
<dbReference type="GO" id="GO:0008360">
    <property type="term" value="P:regulation of cell shape"/>
    <property type="evidence" value="ECO:0007669"/>
    <property type="project" value="UniProtKB-UniRule"/>
</dbReference>
<dbReference type="EMBL" id="LIBJ01000096">
    <property type="protein sequence ID" value="KRO48337.1"/>
    <property type="molecule type" value="Genomic_DNA"/>
</dbReference>
<dbReference type="GO" id="GO:0005576">
    <property type="term" value="C:extracellular region"/>
    <property type="evidence" value="ECO:0007669"/>
    <property type="project" value="TreeGrafter"/>
</dbReference>
<dbReference type="CDD" id="cd16913">
    <property type="entry name" value="YkuD_like"/>
    <property type="match status" value="1"/>
</dbReference>
<dbReference type="GO" id="GO:0071555">
    <property type="term" value="P:cell wall organization"/>
    <property type="evidence" value="ECO:0007669"/>
    <property type="project" value="UniProtKB-UniRule"/>
</dbReference>
<dbReference type="PROSITE" id="PS52029">
    <property type="entry name" value="LD_TPASE"/>
    <property type="match status" value="1"/>
</dbReference>
<organism evidence="9 10">
    <name type="scientific">Acidimicrobiia bacterium BACL6 MAG-120924-bin43</name>
    <dbReference type="NCBI Taxonomy" id="1655583"/>
    <lineage>
        <taxon>Bacteria</taxon>
        <taxon>Bacillati</taxon>
        <taxon>Actinomycetota</taxon>
        <taxon>Acidimicrobiia</taxon>
        <taxon>acIV cluster</taxon>
    </lineage>
</organism>
<keyword evidence="3 6" id="KW-0133">Cell shape</keyword>
<evidence type="ECO:0000256" key="3">
    <source>
        <dbReference type="ARBA" id="ARBA00022960"/>
    </source>
</evidence>
<evidence type="ECO:0000256" key="7">
    <source>
        <dbReference type="SAM" id="MobiDB-lite"/>
    </source>
</evidence>
<gene>
    <name evidence="9" type="ORF">ABR75_00705</name>
</gene>
<evidence type="ECO:0000256" key="4">
    <source>
        <dbReference type="ARBA" id="ARBA00022984"/>
    </source>
</evidence>
<feature type="domain" description="L,D-TPase catalytic" evidence="8">
    <location>
        <begin position="131"/>
        <end position="254"/>
    </location>
</feature>
<keyword evidence="5 6" id="KW-0961">Cell wall biogenesis/degradation</keyword>
<dbReference type="InterPro" id="IPR038063">
    <property type="entry name" value="Transpep_catalytic_dom"/>
</dbReference>
<keyword evidence="2" id="KW-0808">Transferase</keyword>